<dbReference type="GO" id="GO:0006869">
    <property type="term" value="P:lipid transport"/>
    <property type="evidence" value="ECO:0007669"/>
    <property type="project" value="InterPro"/>
</dbReference>
<dbReference type="PRINTS" id="PR00382">
    <property type="entry name" value="LIPIDTRNSFER"/>
</dbReference>
<dbReference type="GO" id="GO:0008289">
    <property type="term" value="F:lipid binding"/>
    <property type="evidence" value="ECO:0007669"/>
    <property type="project" value="UniProtKB-KW"/>
</dbReference>
<dbReference type="PANTHER" id="PTHR33076">
    <property type="entry name" value="NON-SPECIFIC LIPID-TRANSFER PROTEIN 2-RELATED"/>
    <property type="match status" value="1"/>
</dbReference>
<feature type="chain" id="PRO_5030699585" description="Non-specific lipid-transfer protein" evidence="3">
    <location>
        <begin position="22"/>
        <end position="201"/>
    </location>
</feature>
<dbReference type="InterPro" id="IPR000528">
    <property type="entry name" value="Plant_nsLTP"/>
</dbReference>
<evidence type="ECO:0000256" key="2">
    <source>
        <dbReference type="RuleBase" id="RU000628"/>
    </source>
</evidence>
<evidence type="ECO:0000256" key="1">
    <source>
        <dbReference type="ARBA" id="ARBA00009748"/>
    </source>
</evidence>
<name>A0A803MHX7_CHEQI</name>
<sequence length="201" mass="22010">MASVMLKKLVCFVMVSMVVQALVMPNRVEAALTTCGAVTKYLGQCMTFLRGTAGGVPSPKCCAGIAGLKAAAQTTADRRMACNCMKSTASKTKGLNYNLASRLASLCRVPVSYSFNPKINCNRGCKTWLQTSMPKNNNVKIKTSENHDHIVIMTVTLQSSQHIPLKPSQKLSSSLRYTADLQPPIHIMMHQLKRCKVQPYN</sequence>
<dbReference type="AlphaFoldDB" id="A0A803MHX7"/>
<dbReference type="Gene3D" id="1.10.110.10">
    <property type="entry name" value="Plant lipid-transfer and hydrophobic proteins"/>
    <property type="match status" value="1"/>
</dbReference>
<proteinExistence type="inferred from homology"/>
<evidence type="ECO:0000259" key="4">
    <source>
        <dbReference type="SMART" id="SM00499"/>
    </source>
</evidence>
<keyword evidence="2" id="KW-0446">Lipid-binding</keyword>
<evidence type="ECO:0000313" key="6">
    <source>
        <dbReference type="Proteomes" id="UP000596660"/>
    </source>
</evidence>
<feature type="signal peptide" evidence="3">
    <location>
        <begin position="1"/>
        <end position="21"/>
    </location>
</feature>
<dbReference type="InterPro" id="IPR016140">
    <property type="entry name" value="Bifunc_inhib/LTP/seed_store"/>
</dbReference>
<dbReference type="CDD" id="cd01960">
    <property type="entry name" value="nsLTP1"/>
    <property type="match status" value="1"/>
</dbReference>
<dbReference type="OMA" id="PPIHIMM"/>
<feature type="domain" description="Bifunctional inhibitor/plant lipid transfer protein/seed storage helical" evidence="4">
    <location>
        <begin position="35"/>
        <end position="121"/>
    </location>
</feature>
<comment type="similarity">
    <text evidence="1 2">Belongs to the plant LTP family.</text>
</comment>
<keyword evidence="3" id="KW-0732">Signal</keyword>
<dbReference type="EnsemblPlants" id="AUR62029725-RA">
    <property type="protein sequence ID" value="AUR62029725-RA:cds"/>
    <property type="gene ID" value="AUR62029725"/>
</dbReference>
<organism evidence="5 6">
    <name type="scientific">Chenopodium quinoa</name>
    <name type="common">Quinoa</name>
    <dbReference type="NCBI Taxonomy" id="63459"/>
    <lineage>
        <taxon>Eukaryota</taxon>
        <taxon>Viridiplantae</taxon>
        <taxon>Streptophyta</taxon>
        <taxon>Embryophyta</taxon>
        <taxon>Tracheophyta</taxon>
        <taxon>Spermatophyta</taxon>
        <taxon>Magnoliopsida</taxon>
        <taxon>eudicotyledons</taxon>
        <taxon>Gunneridae</taxon>
        <taxon>Pentapetalae</taxon>
        <taxon>Caryophyllales</taxon>
        <taxon>Chenopodiaceae</taxon>
        <taxon>Chenopodioideae</taxon>
        <taxon>Atripliceae</taxon>
        <taxon>Chenopodium</taxon>
    </lineage>
</organism>
<protein>
    <recommendedName>
        <fullName evidence="2">Non-specific lipid-transfer protein</fullName>
    </recommendedName>
</protein>
<dbReference type="SMART" id="SM00499">
    <property type="entry name" value="AAI"/>
    <property type="match status" value="1"/>
</dbReference>
<dbReference type="Proteomes" id="UP000596660">
    <property type="component" value="Unplaced"/>
</dbReference>
<evidence type="ECO:0000313" key="5">
    <source>
        <dbReference type="EnsemblPlants" id="AUR62029725-RA:cds"/>
    </source>
</evidence>
<evidence type="ECO:0000256" key="3">
    <source>
        <dbReference type="SAM" id="SignalP"/>
    </source>
</evidence>
<dbReference type="SUPFAM" id="SSF47699">
    <property type="entry name" value="Bifunctional inhibitor/lipid-transfer protein/seed storage 2S albumin"/>
    <property type="match status" value="1"/>
</dbReference>
<keyword evidence="6" id="KW-1185">Reference proteome</keyword>
<reference evidence="5" key="1">
    <citation type="journal article" date="2017" name="Nature">
        <title>The genome of Chenopodium quinoa.</title>
        <authorList>
            <person name="Jarvis D.E."/>
            <person name="Ho Y.S."/>
            <person name="Lightfoot D.J."/>
            <person name="Schmoeckel S.M."/>
            <person name="Li B."/>
            <person name="Borm T.J.A."/>
            <person name="Ohyanagi H."/>
            <person name="Mineta K."/>
            <person name="Michell C.T."/>
            <person name="Saber N."/>
            <person name="Kharbatia N.M."/>
            <person name="Rupper R.R."/>
            <person name="Sharp A.R."/>
            <person name="Dally N."/>
            <person name="Boughton B.A."/>
            <person name="Woo Y.H."/>
            <person name="Gao G."/>
            <person name="Schijlen E.G.W.M."/>
            <person name="Guo X."/>
            <person name="Momin A.A."/>
            <person name="Negrao S."/>
            <person name="Al-Babili S."/>
            <person name="Gehring C."/>
            <person name="Roessner U."/>
            <person name="Jung C."/>
            <person name="Murphy K."/>
            <person name="Arold S.T."/>
            <person name="Gojobori T."/>
            <person name="van der Linden C.G."/>
            <person name="van Loo E.N."/>
            <person name="Jellen E.N."/>
            <person name="Maughan P.J."/>
            <person name="Tester M."/>
        </authorList>
    </citation>
    <scope>NUCLEOTIDE SEQUENCE [LARGE SCALE GENOMIC DNA]</scope>
    <source>
        <strain evidence="5">cv. PI 614886</strain>
    </source>
</reference>
<keyword evidence="2" id="KW-0813">Transport</keyword>
<dbReference type="Pfam" id="PF00234">
    <property type="entry name" value="Tryp_alpha_amyl"/>
    <property type="match status" value="1"/>
</dbReference>
<comment type="function">
    <text evidence="2">Plant non-specific lipid-transfer proteins transfer phospholipids as well as galactolipids across membranes. May play a role in wax or cutin deposition in the cell walls of expanding epidermal cells and certain secretory tissues.</text>
</comment>
<dbReference type="Gramene" id="AUR62029725-RA">
    <property type="protein sequence ID" value="AUR62029725-RA:cds"/>
    <property type="gene ID" value="AUR62029725"/>
</dbReference>
<accession>A0A803MHX7</accession>
<reference evidence="5" key="2">
    <citation type="submission" date="2021-03" db="UniProtKB">
        <authorList>
            <consortium name="EnsemblPlants"/>
        </authorList>
    </citation>
    <scope>IDENTIFICATION</scope>
</reference>
<dbReference type="InterPro" id="IPR036312">
    <property type="entry name" value="Bifun_inhib/LTP/seed_sf"/>
</dbReference>